<dbReference type="HAMAP" id="MF_00117">
    <property type="entry name" value="HslO"/>
    <property type="match status" value="1"/>
</dbReference>
<dbReference type="Pfam" id="PF01430">
    <property type="entry name" value="HSP33"/>
    <property type="match status" value="1"/>
</dbReference>
<keyword evidence="3 6" id="KW-1015">Disulfide bond</keyword>
<evidence type="ECO:0000256" key="6">
    <source>
        <dbReference type="HAMAP-Rule" id="MF_00117"/>
    </source>
</evidence>
<evidence type="ECO:0000313" key="7">
    <source>
        <dbReference type="EMBL" id="MBC5579968.1"/>
    </source>
</evidence>
<dbReference type="PANTHER" id="PTHR30111:SF1">
    <property type="entry name" value="33 KDA CHAPERONIN"/>
    <property type="match status" value="1"/>
</dbReference>
<dbReference type="Gene3D" id="3.55.30.10">
    <property type="entry name" value="Hsp33 domain"/>
    <property type="match status" value="1"/>
</dbReference>
<name>A0A923L0R9_9FIRM</name>
<organism evidence="7 8">
    <name type="scientific">Anaerofilum hominis</name>
    <dbReference type="NCBI Taxonomy" id="2763016"/>
    <lineage>
        <taxon>Bacteria</taxon>
        <taxon>Bacillati</taxon>
        <taxon>Bacillota</taxon>
        <taxon>Clostridia</taxon>
        <taxon>Eubacteriales</taxon>
        <taxon>Oscillospiraceae</taxon>
        <taxon>Anaerofilum</taxon>
    </lineage>
</organism>
<keyword evidence="2 6" id="KW-0862">Zinc</keyword>
<evidence type="ECO:0000256" key="4">
    <source>
        <dbReference type="ARBA" id="ARBA00023186"/>
    </source>
</evidence>
<evidence type="ECO:0000256" key="3">
    <source>
        <dbReference type="ARBA" id="ARBA00023157"/>
    </source>
</evidence>
<dbReference type="GO" id="GO:0005737">
    <property type="term" value="C:cytoplasm"/>
    <property type="evidence" value="ECO:0007669"/>
    <property type="project" value="UniProtKB-SubCell"/>
</dbReference>
<dbReference type="RefSeq" id="WP_186886346.1">
    <property type="nucleotide sequence ID" value="NZ_JACONZ010000001.1"/>
</dbReference>
<evidence type="ECO:0000313" key="8">
    <source>
        <dbReference type="Proteomes" id="UP000659630"/>
    </source>
</evidence>
<dbReference type="InterPro" id="IPR016154">
    <property type="entry name" value="Heat_shock_Hsp33_C"/>
</dbReference>
<keyword evidence="8" id="KW-1185">Reference proteome</keyword>
<dbReference type="GO" id="GO:0042026">
    <property type="term" value="P:protein refolding"/>
    <property type="evidence" value="ECO:0007669"/>
    <property type="project" value="TreeGrafter"/>
</dbReference>
<dbReference type="GO" id="GO:0051082">
    <property type="term" value="F:unfolded protein binding"/>
    <property type="evidence" value="ECO:0007669"/>
    <property type="project" value="UniProtKB-UniRule"/>
</dbReference>
<dbReference type="PIRSF" id="PIRSF005261">
    <property type="entry name" value="Heat_shock_Hsp33"/>
    <property type="match status" value="1"/>
</dbReference>
<feature type="disulfide bond" description="Redox-active" evidence="6">
    <location>
        <begin position="235"/>
        <end position="237"/>
    </location>
</feature>
<dbReference type="NCBIfam" id="NF001033">
    <property type="entry name" value="PRK00114.1"/>
    <property type="match status" value="1"/>
</dbReference>
<dbReference type="Gene3D" id="3.90.1280.10">
    <property type="entry name" value="HSP33 redox switch-like"/>
    <property type="match status" value="1"/>
</dbReference>
<accession>A0A923L0R9</accession>
<evidence type="ECO:0000256" key="1">
    <source>
        <dbReference type="ARBA" id="ARBA00022490"/>
    </source>
</evidence>
<feature type="disulfide bond" description="Redox-active" evidence="6">
    <location>
        <begin position="268"/>
        <end position="271"/>
    </location>
</feature>
<dbReference type="InterPro" id="IPR016153">
    <property type="entry name" value="Heat_shock_Hsp33_N"/>
</dbReference>
<keyword evidence="5 6" id="KW-0676">Redox-active center</keyword>
<keyword evidence="4 6" id="KW-0143">Chaperone</keyword>
<reference evidence="7" key="1">
    <citation type="submission" date="2020-08" db="EMBL/GenBank/DDBJ databases">
        <title>Genome public.</title>
        <authorList>
            <person name="Liu C."/>
            <person name="Sun Q."/>
        </authorList>
    </citation>
    <scope>NUCLEOTIDE SEQUENCE</scope>
    <source>
        <strain evidence="7">BX8</strain>
    </source>
</reference>
<proteinExistence type="inferred from homology"/>
<dbReference type="InterPro" id="IPR000397">
    <property type="entry name" value="Heat_shock_Hsp33"/>
</dbReference>
<sequence length="290" mass="31362">MSKLIRAISENGGAVVSILDSTAIVAEMERLHHPSAVVSAALGRLVTGAVLMAANLKSGDDSLTLRVKGDGPAGLLLAVADGRGNVKGYVENPIVELPPREDGKLDVGGAVGRDGTLTVIKDMGQPYVGQVPLVSGEIAEDLTSYYATSEQIPTVCALGVLVERDLTIKRAGGYLLQLLPGATEQEISMLEENVGRMRSMTELLCDGKTPYEIIEEILKGFSPNVLDESEVQYHCDCSRDRVERAYISLGQEELRRIATEQETVEMKCQFCNKAYHLHAADYVKREEAQG</sequence>
<dbReference type="GO" id="GO:0044183">
    <property type="term" value="F:protein folding chaperone"/>
    <property type="evidence" value="ECO:0007669"/>
    <property type="project" value="TreeGrafter"/>
</dbReference>
<comment type="PTM">
    <text evidence="6">Under oxidizing conditions two disulfide bonds are formed involving the reactive cysteines. Under reducing conditions zinc is bound to the reactive cysteines and the protein is inactive.</text>
</comment>
<dbReference type="EMBL" id="JACONZ010000001">
    <property type="protein sequence ID" value="MBC5579968.1"/>
    <property type="molecule type" value="Genomic_DNA"/>
</dbReference>
<evidence type="ECO:0000256" key="2">
    <source>
        <dbReference type="ARBA" id="ARBA00022833"/>
    </source>
</evidence>
<comment type="similarity">
    <text evidence="6">Belongs to the HSP33 family.</text>
</comment>
<dbReference type="AlphaFoldDB" id="A0A923L0R9"/>
<comment type="caution">
    <text evidence="7">The sequence shown here is derived from an EMBL/GenBank/DDBJ whole genome shotgun (WGS) entry which is preliminary data.</text>
</comment>
<comment type="function">
    <text evidence="6">Redox regulated molecular chaperone. Protects both thermally unfolding and oxidatively damaged proteins from irreversible aggregation. Plays an important role in the bacterial defense system toward oxidative stress.</text>
</comment>
<dbReference type="Proteomes" id="UP000659630">
    <property type="component" value="Unassembled WGS sequence"/>
</dbReference>
<comment type="subcellular location">
    <subcellularLocation>
        <location evidence="6">Cytoplasm</location>
    </subcellularLocation>
</comment>
<keyword evidence="1 6" id="KW-0963">Cytoplasm</keyword>
<evidence type="ECO:0000256" key="5">
    <source>
        <dbReference type="ARBA" id="ARBA00023284"/>
    </source>
</evidence>
<protein>
    <recommendedName>
        <fullName evidence="6">33 kDa chaperonin</fullName>
    </recommendedName>
    <alternativeName>
        <fullName evidence="6">Heat shock protein 33 homolog</fullName>
        <shortName evidence="6">HSP33</shortName>
    </alternativeName>
</protein>
<dbReference type="SUPFAM" id="SSF118352">
    <property type="entry name" value="HSP33 redox switch-like"/>
    <property type="match status" value="1"/>
</dbReference>
<dbReference type="PANTHER" id="PTHR30111">
    <property type="entry name" value="33 KDA CHAPERONIN"/>
    <property type="match status" value="1"/>
</dbReference>
<dbReference type="CDD" id="cd00498">
    <property type="entry name" value="Hsp33"/>
    <property type="match status" value="1"/>
</dbReference>
<gene>
    <name evidence="6 7" type="primary">hslO</name>
    <name evidence="7" type="ORF">H8S23_00435</name>
</gene>
<dbReference type="SUPFAM" id="SSF64397">
    <property type="entry name" value="Hsp33 domain"/>
    <property type="match status" value="1"/>
</dbReference>